<dbReference type="PROSITE" id="PS00901">
    <property type="entry name" value="CYS_SYNTHASE"/>
    <property type="match status" value="1"/>
</dbReference>
<dbReference type="InterPro" id="IPR001216">
    <property type="entry name" value="P-phosphate_BS"/>
</dbReference>
<evidence type="ECO:0000256" key="5">
    <source>
        <dbReference type="ARBA" id="ARBA00022898"/>
    </source>
</evidence>
<accession>F4RW87</accession>
<evidence type="ECO:0000259" key="7">
    <source>
        <dbReference type="Pfam" id="PF00291"/>
    </source>
</evidence>
<dbReference type="InterPro" id="IPR001926">
    <property type="entry name" value="TrpB-like_PALP"/>
</dbReference>
<name>F4RW87_MELLP</name>
<dbReference type="GeneID" id="18935499"/>
<organism evidence="9">
    <name type="scientific">Melampsora larici-populina (strain 98AG31 / pathotype 3-4-7)</name>
    <name type="common">Poplar leaf rust fungus</name>
    <dbReference type="NCBI Taxonomy" id="747676"/>
    <lineage>
        <taxon>Eukaryota</taxon>
        <taxon>Fungi</taxon>
        <taxon>Dikarya</taxon>
        <taxon>Basidiomycota</taxon>
        <taxon>Pucciniomycotina</taxon>
        <taxon>Pucciniomycetes</taxon>
        <taxon>Pucciniales</taxon>
        <taxon>Melampsoraceae</taxon>
        <taxon>Melampsora</taxon>
    </lineage>
</organism>
<dbReference type="FunFam" id="3.40.50.1100:FF:000003">
    <property type="entry name" value="Cystathionine beta-synthase"/>
    <property type="match status" value="1"/>
</dbReference>
<dbReference type="Pfam" id="PF00291">
    <property type="entry name" value="PALP"/>
    <property type="match status" value="1"/>
</dbReference>
<dbReference type="FunFam" id="3.40.50.1100:FF:000118">
    <property type="entry name" value="Related to CYS4-cystathionine beta-synthase"/>
    <property type="match status" value="1"/>
</dbReference>
<evidence type="ECO:0000313" key="9">
    <source>
        <dbReference type="Proteomes" id="UP000001072"/>
    </source>
</evidence>
<feature type="domain" description="Tryptophan synthase beta chain-like PALP" evidence="7">
    <location>
        <begin position="34"/>
        <end position="327"/>
    </location>
</feature>
<dbReference type="InParanoid" id="F4RW87"/>
<dbReference type="InterPro" id="IPR036052">
    <property type="entry name" value="TrpB-like_PALP_sf"/>
</dbReference>
<dbReference type="CDD" id="cd01561">
    <property type="entry name" value="CBS_like"/>
    <property type="match status" value="1"/>
</dbReference>
<dbReference type="eggNOG" id="KOG1252">
    <property type="taxonomic scope" value="Eukaryota"/>
</dbReference>
<dbReference type="InterPro" id="IPR050214">
    <property type="entry name" value="Cys_Synth/Cystath_Beta-Synth"/>
</dbReference>
<dbReference type="Proteomes" id="UP000001072">
    <property type="component" value="Unassembled WGS sequence"/>
</dbReference>
<evidence type="ECO:0000313" key="8">
    <source>
        <dbReference type="EMBL" id="EGG03363.1"/>
    </source>
</evidence>
<dbReference type="PANTHER" id="PTHR10314">
    <property type="entry name" value="CYSTATHIONINE BETA-SYNTHASE"/>
    <property type="match status" value="1"/>
</dbReference>
<dbReference type="OrthoDB" id="10259545at2759"/>
<evidence type="ECO:0000256" key="4">
    <source>
        <dbReference type="ARBA" id="ARBA00012041"/>
    </source>
</evidence>
<dbReference type="GO" id="GO:0004122">
    <property type="term" value="F:cystathionine beta-synthase activity"/>
    <property type="evidence" value="ECO:0007669"/>
    <property type="project" value="UniProtKB-EC"/>
</dbReference>
<dbReference type="GO" id="GO:0019346">
    <property type="term" value="P:transsulfuration"/>
    <property type="evidence" value="ECO:0007669"/>
    <property type="project" value="EnsemblFungi"/>
</dbReference>
<dbReference type="GO" id="GO:0070814">
    <property type="term" value="P:hydrogen sulfide biosynthetic process"/>
    <property type="evidence" value="ECO:0007669"/>
    <property type="project" value="EnsemblFungi"/>
</dbReference>
<dbReference type="RefSeq" id="XP_007413498.1">
    <property type="nucleotide sequence ID" value="XM_007413436.1"/>
</dbReference>
<keyword evidence="9" id="KW-1185">Reference proteome</keyword>
<keyword evidence="5" id="KW-0663">Pyridoxal phosphate</keyword>
<gene>
    <name evidence="8" type="ORF">MELLADRAFT_90242</name>
</gene>
<evidence type="ECO:0000256" key="1">
    <source>
        <dbReference type="ARBA" id="ARBA00001933"/>
    </source>
</evidence>
<dbReference type="AlphaFoldDB" id="F4RW87"/>
<dbReference type="GO" id="GO:0006535">
    <property type="term" value="P:cysteine biosynthetic process from serine"/>
    <property type="evidence" value="ECO:0007669"/>
    <property type="project" value="EnsemblFungi"/>
</dbReference>
<dbReference type="HOGENOM" id="CLU_021018_1_0_1"/>
<dbReference type="GO" id="GO:0005737">
    <property type="term" value="C:cytoplasm"/>
    <property type="evidence" value="ECO:0007669"/>
    <property type="project" value="EnsemblFungi"/>
</dbReference>
<dbReference type="KEGG" id="mlr:MELLADRAFT_90242"/>
<comment type="similarity">
    <text evidence="3">Belongs to the cysteine synthase/cystathionine beta-synthase family.</text>
</comment>
<comment type="cofactor">
    <cofactor evidence="1">
        <name>pyridoxal 5'-phosphate</name>
        <dbReference type="ChEBI" id="CHEBI:597326"/>
    </cofactor>
</comment>
<evidence type="ECO:0000256" key="3">
    <source>
        <dbReference type="ARBA" id="ARBA00007103"/>
    </source>
</evidence>
<proteinExistence type="inferred from homology"/>
<dbReference type="EC" id="4.2.1.22" evidence="4"/>
<protein>
    <recommendedName>
        <fullName evidence="4">cystathionine beta-synthase</fullName>
        <ecNumber evidence="4">4.2.1.22</ecNumber>
    </recommendedName>
</protein>
<dbReference type="GO" id="GO:0007089">
    <property type="term" value="P:traversing start control point of mitotic cell cycle"/>
    <property type="evidence" value="ECO:0007669"/>
    <property type="project" value="EnsemblFungi"/>
</dbReference>
<comment type="pathway">
    <text evidence="2">Amino-acid biosynthesis; L-cysteine biosynthesis; L-cysteine from L-homocysteine and L-serine: step 1/2.</text>
</comment>
<dbReference type="Gene3D" id="3.40.50.1100">
    <property type="match status" value="2"/>
</dbReference>
<reference evidence="9" key="1">
    <citation type="journal article" date="2011" name="Proc. Natl. Acad. Sci. U.S.A.">
        <title>Obligate biotrophy features unraveled by the genomic analysis of rust fungi.</title>
        <authorList>
            <person name="Duplessis S."/>
            <person name="Cuomo C.A."/>
            <person name="Lin Y.-C."/>
            <person name="Aerts A."/>
            <person name="Tisserant E."/>
            <person name="Veneault-Fourrey C."/>
            <person name="Joly D.L."/>
            <person name="Hacquard S."/>
            <person name="Amselem J."/>
            <person name="Cantarel B.L."/>
            <person name="Chiu R."/>
            <person name="Coutinho P.M."/>
            <person name="Feau N."/>
            <person name="Field M."/>
            <person name="Frey P."/>
            <person name="Gelhaye E."/>
            <person name="Goldberg J."/>
            <person name="Grabherr M.G."/>
            <person name="Kodira C.D."/>
            <person name="Kohler A."/>
            <person name="Kuees U."/>
            <person name="Lindquist E.A."/>
            <person name="Lucas S.M."/>
            <person name="Mago R."/>
            <person name="Mauceli E."/>
            <person name="Morin E."/>
            <person name="Murat C."/>
            <person name="Pangilinan J.L."/>
            <person name="Park R."/>
            <person name="Pearson M."/>
            <person name="Quesneville H."/>
            <person name="Rouhier N."/>
            <person name="Sakthikumar S."/>
            <person name="Salamov A.A."/>
            <person name="Schmutz J."/>
            <person name="Selles B."/>
            <person name="Shapiro H."/>
            <person name="Tanguay P."/>
            <person name="Tuskan G.A."/>
            <person name="Henrissat B."/>
            <person name="Van de Peer Y."/>
            <person name="Rouze P."/>
            <person name="Ellis J.G."/>
            <person name="Dodds P.N."/>
            <person name="Schein J.E."/>
            <person name="Zhong S."/>
            <person name="Hamelin R.C."/>
            <person name="Grigoriev I.V."/>
            <person name="Szabo L.J."/>
            <person name="Martin F."/>
        </authorList>
    </citation>
    <scope>NUCLEOTIDE SEQUENCE [LARGE SCALE GENOMIC DNA]</scope>
    <source>
        <strain evidence="9">98AG31 / pathotype 3-4-7</strain>
    </source>
</reference>
<dbReference type="GO" id="GO:0019343">
    <property type="term" value="P:cysteine biosynthetic process via cystathionine"/>
    <property type="evidence" value="ECO:0007669"/>
    <property type="project" value="EnsemblFungi"/>
</dbReference>
<dbReference type="SUPFAM" id="SSF53686">
    <property type="entry name" value="Tryptophan synthase beta subunit-like PLP-dependent enzymes"/>
    <property type="match status" value="1"/>
</dbReference>
<dbReference type="STRING" id="747676.F4RW87"/>
<evidence type="ECO:0000256" key="2">
    <source>
        <dbReference type="ARBA" id="ARBA00005003"/>
    </source>
</evidence>
<dbReference type="EMBL" id="GL883125">
    <property type="protein sequence ID" value="EGG03363.1"/>
    <property type="molecule type" value="Genomic_DNA"/>
</dbReference>
<comment type="catalytic activity">
    <reaction evidence="6">
        <text>L-homocysteine + L-serine = L,L-cystathionine + H2O</text>
        <dbReference type="Rhea" id="RHEA:10112"/>
        <dbReference type="ChEBI" id="CHEBI:15377"/>
        <dbReference type="ChEBI" id="CHEBI:33384"/>
        <dbReference type="ChEBI" id="CHEBI:58161"/>
        <dbReference type="ChEBI" id="CHEBI:58199"/>
        <dbReference type="EC" id="4.2.1.22"/>
    </reaction>
</comment>
<sequence length="386" mass="40811">MSTSTVPSNTLPILAPIKPRILSSASTISDSVLSCIGGTPLVRLDRFASAHGLKCNLLGKLEYFNAGGSVKDRIALRMIIEAEAEGKLIPGHSVIIEPTSGNTGIGLALGAAVKGYKCIIVLPEKMSREKINTMKALGATIVRTPTEAASDSPESHISVAARLEKSIPGGIILDQYTNRFNPLAHYDTTAVEIIEAISNTPTLEGRQSSGKVDLLIAGAGTGGTLAGVSRKLKDHYGSESVHTIGVDPVGSILARPESLNVGGIATYKTEGTGYDFIPDTLNYEVIDQWMKTKDEEAFSSVRELIRVEGILCGGSSGQTVAAALRYLSPGGEGWESYGKVENKNVVLIFADSIRNYITKDWLIEGTDASETTEADLVANLASSDST</sequence>
<dbReference type="VEuPathDB" id="FungiDB:MELLADRAFT_90242"/>
<evidence type="ECO:0000256" key="6">
    <source>
        <dbReference type="ARBA" id="ARBA00047490"/>
    </source>
</evidence>